<reference evidence="2 3" key="1">
    <citation type="journal article" date="2015" name="Genome Announc.">
        <title>Expanding the biotechnology potential of lactobacilli through comparative genomics of 213 strains and associated genera.</title>
        <authorList>
            <person name="Sun Z."/>
            <person name="Harris H.M."/>
            <person name="McCann A."/>
            <person name="Guo C."/>
            <person name="Argimon S."/>
            <person name="Zhang W."/>
            <person name="Yang X."/>
            <person name="Jeffery I.B."/>
            <person name="Cooney J.C."/>
            <person name="Kagawa T.F."/>
            <person name="Liu W."/>
            <person name="Song Y."/>
            <person name="Salvetti E."/>
            <person name="Wrobel A."/>
            <person name="Rasinkangas P."/>
            <person name="Parkhill J."/>
            <person name="Rea M.C."/>
            <person name="O'Sullivan O."/>
            <person name="Ritari J."/>
            <person name="Douillard F.P."/>
            <person name="Paul Ross R."/>
            <person name="Yang R."/>
            <person name="Briner A.E."/>
            <person name="Felis G.E."/>
            <person name="de Vos W.M."/>
            <person name="Barrangou R."/>
            <person name="Klaenhammer T.R."/>
            <person name="Caufield P.W."/>
            <person name="Cui Y."/>
            <person name="Zhang H."/>
            <person name="O'Toole P.W."/>
        </authorList>
    </citation>
    <scope>NUCLEOTIDE SEQUENCE [LARGE SCALE GENOMIC DNA]</scope>
    <source>
        <strain evidence="2 3">DSM 6629</strain>
    </source>
</reference>
<dbReference type="Gene3D" id="3.40.50.1820">
    <property type="entry name" value="alpha/beta hydrolase"/>
    <property type="match status" value="1"/>
</dbReference>
<dbReference type="InterPro" id="IPR029058">
    <property type="entry name" value="AB_hydrolase_fold"/>
</dbReference>
<dbReference type="Proteomes" id="UP000051735">
    <property type="component" value="Unassembled WGS sequence"/>
</dbReference>
<evidence type="ECO:0000313" key="2">
    <source>
        <dbReference type="EMBL" id="KRM31726.1"/>
    </source>
</evidence>
<dbReference type="PANTHER" id="PTHR43798:SF5">
    <property type="entry name" value="MONOACYLGLYCEROL LIPASE ABHD6"/>
    <property type="match status" value="1"/>
</dbReference>
<dbReference type="SUPFAM" id="SSF53474">
    <property type="entry name" value="alpha/beta-Hydrolases"/>
    <property type="match status" value="1"/>
</dbReference>
<dbReference type="InterPro" id="IPR022742">
    <property type="entry name" value="Hydrolase_4"/>
</dbReference>
<dbReference type="EMBL" id="AZGN01000052">
    <property type="protein sequence ID" value="KRM31726.1"/>
    <property type="molecule type" value="Genomic_DNA"/>
</dbReference>
<protein>
    <recommendedName>
        <fullName evidence="1">Serine aminopeptidase S33 domain-containing protein</fullName>
    </recommendedName>
</protein>
<feature type="domain" description="Serine aminopeptidase S33" evidence="1">
    <location>
        <begin position="32"/>
        <end position="143"/>
    </location>
</feature>
<dbReference type="PANTHER" id="PTHR43798">
    <property type="entry name" value="MONOACYLGLYCEROL LIPASE"/>
    <property type="match status" value="1"/>
</dbReference>
<evidence type="ECO:0000313" key="3">
    <source>
        <dbReference type="Proteomes" id="UP000051735"/>
    </source>
</evidence>
<dbReference type="InterPro" id="IPR050266">
    <property type="entry name" value="AB_hydrolase_sf"/>
</dbReference>
<keyword evidence="3" id="KW-1185">Reference proteome</keyword>
<accession>A0ABR5PPC3</accession>
<dbReference type="Pfam" id="PF12146">
    <property type="entry name" value="Hydrolase_4"/>
    <property type="match status" value="1"/>
</dbReference>
<comment type="caution">
    <text evidence="2">The sequence shown here is derived from an EMBL/GenBank/DDBJ whole genome shotgun (WGS) entry which is preliminary data.</text>
</comment>
<proteinExistence type="predicted"/>
<sequence length="251" mass="27854">MKKMETTIKRDGLNLHGLLEGTEKVENDTIAILMHGFKGDLGYDDSKILYALSHYLNDQGLPTIRFDFDGCGKSDGKFEDMTVYSEILDGIKILDYVRNTVKAKHIYLVGHSQGGVVASMLAGYYRDVIEKLALLAPAATLKSDALDGVCQGSTYDPMHIPETVNVGGFEVGGAYFRTAQLLPIYQTAEHYNREVLLIHGLADKVVSPNASRKFHTLLPKSELHLIPDEGHMFNGKNRPEVLKLVSEFLIK</sequence>
<evidence type="ECO:0000259" key="1">
    <source>
        <dbReference type="Pfam" id="PF12146"/>
    </source>
</evidence>
<name>A0ABR5PPC3_9LACO</name>
<organism evidence="2 3">
    <name type="scientific">Lactobacillus intestinalis DSM 6629</name>
    <dbReference type="NCBI Taxonomy" id="1423761"/>
    <lineage>
        <taxon>Bacteria</taxon>
        <taxon>Bacillati</taxon>
        <taxon>Bacillota</taxon>
        <taxon>Bacilli</taxon>
        <taxon>Lactobacillales</taxon>
        <taxon>Lactobacillaceae</taxon>
        <taxon>Lactobacillus</taxon>
    </lineage>
</organism>
<gene>
    <name evidence="2" type="ORF">FC44_GL000424</name>
</gene>